<evidence type="ECO:0000256" key="11">
    <source>
        <dbReference type="ARBA" id="ARBA00022741"/>
    </source>
</evidence>
<dbReference type="InterPro" id="IPR056179">
    <property type="entry name" value="DHQS_C"/>
</dbReference>
<keyword evidence="8 17" id="KW-0963">Cytoplasm</keyword>
<feature type="binding site" evidence="17">
    <location>
        <begin position="126"/>
        <end position="127"/>
    </location>
    <ligand>
        <name>NAD(+)</name>
        <dbReference type="ChEBI" id="CHEBI:57540"/>
    </ligand>
</feature>
<evidence type="ECO:0000256" key="16">
    <source>
        <dbReference type="ARBA" id="ARBA00023285"/>
    </source>
</evidence>
<dbReference type="NCBIfam" id="TIGR01357">
    <property type="entry name" value="aroB"/>
    <property type="match status" value="1"/>
</dbReference>
<evidence type="ECO:0000256" key="12">
    <source>
        <dbReference type="ARBA" id="ARBA00022833"/>
    </source>
</evidence>
<evidence type="ECO:0000313" key="21">
    <source>
        <dbReference type="Proteomes" id="UP001595279"/>
    </source>
</evidence>
<gene>
    <name evidence="17 20" type="primary">aroB</name>
    <name evidence="20" type="ORF">ACFOGI_01495</name>
</gene>
<feature type="binding site" evidence="17">
    <location>
        <position position="180"/>
    </location>
    <ligand>
        <name>Zn(2+)</name>
        <dbReference type="ChEBI" id="CHEBI:29105"/>
    </ligand>
</feature>
<comment type="subcellular location">
    <subcellularLocation>
        <location evidence="3 17">Cytoplasm</location>
    </subcellularLocation>
</comment>
<keyword evidence="9 17" id="KW-0028">Amino-acid biosynthesis</keyword>
<feature type="domain" description="3-dehydroquinate synthase N-terminal" evidence="18">
    <location>
        <begin position="65"/>
        <end position="175"/>
    </location>
</feature>
<comment type="cofactor">
    <cofactor evidence="2 17">
        <name>NAD(+)</name>
        <dbReference type="ChEBI" id="CHEBI:57540"/>
    </cofactor>
</comment>
<comment type="cofactor">
    <cofactor evidence="17">
        <name>Co(2+)</name>
        <dbReference type="ChEBI" id="CHEBI:48828"/>
    </cofactor>
    <cofactor evidence="17">
        <name>Zn(2+)</name>
        <dbReference type="ChEBI" id="CHEBI:29105"/>
    </cofactor>
    <text evidence="17">Binds 1 divalent metal cation per subunit. Can use either Co(2+) or Zn(2+).</text>
</comment>
<keyword evidence="12 17" id="KW-0862">Zinc</keyword>
<evidence type="ECO:0000256" key="2">
    <source>
        <dbReference type="ARBA" id="ARBA00001911"/>
    </source>
</evidence>
<dbReference type="Proteomes" id="UP001595279">
    <property type="component" value="Unassembled WGS sequence"/>
</dbReference>
<proteinExistence type="inferred from homology"/>
<feature type="binding site" evidence="17">
    <location>
        <position position="258"/>
    </location>
    <ligand>
        <name>Zn(2+)</name>
        <dbReference type="ChEBI" id="CHEBI:29105"/>
    </ligand>
</feature>
<feature type="binding site" evidence="17">
    <location>
        <position position="241"/>
    </location>
    <ligand>
        <name>Zn(2+)</name>
        <dbReference type="ChEBI" id="CHEBI:29105"/>
    </ligand>
</feature>
<dbReference type="InterPro" id="IPR050071">
    <property type="entry name" value="Dehydroquinate_synthase"/>
</dbReference>
<sequence>MREMKVNADSHAYPVYVGENLRFQVGRLLKEDYSSILIISDTTVGELYLEDIMSGINHPHIFHTLVPAGEASKNIEQFYEVHTKAIEYGLDRHSLIIALGGGVIGDLAGFVAATYMRGVDYVQIPTTILAHDSSVGGKVAVNHHLGKNLIGNFYPPKAVIYDVQTLESLDAKQVRSGYAELVKEAFIGDDQFLQQLLDIQLNDINSSQLIEHLYNGIHIKASIVEQDEKEAGIRKYLNLGHTLGHALEAEAGYGRIAHGEAVAIGILFALYVSEKEYGINLPYQQLLGWLHLNGYPLNISGAAPEALIRRMKSDKKNIGSRIQMILLQSPGNVTTKEINEELLTDYLTTFKRKLV</sequence>
<reference evidence="21" key="1">
    <citation type="journal article" date="2019" name="Int. J. Syst. Evol. Microbiol.">
        <title>The Global Catalogue of Microorganisms (GCM) 10K type strain sequencing project: providing services to taxonomists for standard genome sequencing and annotation.</title>
        <authorList>
            <consortium name="The Broad Institute Genomics Platform"/>
            <consortium name="The Broad Institute Genome Sequencing Center for Infectious Disease"/>
            <person name="Wu L."/>
            <person name="Ma J."/>
        </authorList>
    </citation>
    <scope>NUCLEOTIDE SEQUENCE [LARGE SCALE GENOMIC DNA]</scope>
    <source>
        <strain evidence="21">KCTC 13128</strain>
    </source>
</reference>
<name>A0ABV7CRQ3_9BACI</name>
<keyword evidence="21" id="KW-1185">Reference proteome</keyword>
<feature type="binding site" evidence="17">
    <location>
        <begin position="102"/>
        <end position="106"/>
    </location>
    <ligand>
        <name>NAD(+)</name>
        <dbReference type="ChEBI" id="CHEBI:57540"/>
    </ligand>
</feature>
<keyword evidence="14 17" id="KW-0057">Aromatic amino acid biosynthesis</keyword>
<evidence type="ECO:0000256" key="6">
    <source>
        <dbReference type="ARBA" id="ARBA00013031"/>
    </source>
</evidence>
<dbReference type="PANTHER" id="PTHR43622">
    <property type="entry name" value="3-DEHYDROQUINATE SYNTHASE"/>
    <property type="match status" value="1"/>
</dbReference>
<dbReference type="InterPro" id="IPR030963">
    <property type="entry name" value="DHQ_synth_fam"/>
</dbReference>
<dbReference type="EMBL" id="JBHRSA010000004">
    <property type="protein sequence ID" value="MFC3038925.1"/>
    <property type="molecule type" value="Genomic_DNA"/>
</dbReference>
<comment type="caution">
    <text evidence="20">The sequence shown here is derived from an EMBL/GenBank/DDBJ whole genome shotgun (WGS) entry which is preliminary data.</text>
</comment>
<evidence type="ECO:0000256" key="4">
    <source>
        <dbReference type="ARBA" id="ARBA00004661"/>
    </source>
</evidence>
<dbReference type="Pfam" id="PF24621">
    <property type="entry name" value="DHQS_C"/>
    <property type="match status" value="1"/>
</dbReference>
<evidence type="ECO:0000256" key="8">
    <source>
        <dbReference type="ARBA" id="ARBA00022490"/>
    </source>
</evidence>
<dbReference type="Gene3D" id="1.20.1090.10">
    <property type="entry name" value="Dehydroquinate synthase-like - alpha domain"/>
    <property type="match status" value="1"/>
</dbReference>
<dbReference type="HAMAP" id="MF_00110">
    <property type="entry name" value="DHQ_synthase"/>
    <property type="match status" value="1"/>
</dbReference>
<evidence type="ECO:0000256" key="14">
    <source>
        <dbReference type="ARBA" id="ARBA00023141"/>
    </source>
</evidence>
<dbReference type="Pfam" id="PF01761">
    <property type="entry name" value="DHQ_synthase"/>
    <property type="match status" value="1"/>
</dbReference>
<evidence type="ECO:0000256" key="9">
    <source>
        <dbReference type="ARBA" id="ARBA00022605"/>
    </source>
</evidence>
<evidence type="ECO:0000256" key="10">
    <source>
        <dbReference type="ARBA" id="ARBA00022723"/>
    </source>
</evidence>
<comment type="pathway">
    <text evidence="4 17">Metabolic intermediate biosynthesis; chorismate biosynthesis; chorismate from D-erythrose 4-phosphate and phosphoenolpyruvate: step 2/7.</text>
</comment>
<dbReference type="EC" id="4.2.3.4" evidence="6 17"/>
<evidence type="ECO:0000259" key="18">
    <source>
        <dbReference type="Pfam" id="PF01761"/>
    </source>
</evidence>
<evidence type="ECO:0000259" key="19">
    <source>
        <dbReference type="Pfam" id="PF24621"/>
    </source>
</evidence>
<dbReference type="Gene3D" id="3.40.50.1970">
    <property type="match status" value="1"/>
</dbReference>
<protein>
    <recommendedName>
        <fullName evidence="7 17">3-dehydroquinate synthase</fullName>
        <shortName evidence="17">DHQS</shortName>
        <ecNumber evidence="6 17">4.2.3.4</ecNumber>
    </recommendedName>
</protein>
<comment type="function">
    <text evidence="17">Catalyzes the conversion of 3-deoxy-D-arabino-heptulosonate 7-phosphate (DAHP) to dehydroquinate (DHQ).</text>
</comment>
<feature type="domain" description="3-dehydroquinate synthase C-terminal" evidence="19">
    <location>
        <begin position="177"/>
        <end position="317"/>
    </location>
</feature>
<evidence type="ECO:0000256" key="13">
    <source>
        <dbReference type="ARBA" id="ARBA00023027"/>
    </source>
</evidence>
<keyword evidence="16 17" id="KW-0170">Cobalt</keyword>
<dbReference type="InterPro" id="IPR016037">
    <property type="entry name" value="DHQ_synth_AroB"/>
</dbReference>
<dbReference type="PANTHER" id="PTHR43622:SF7">
    <property type="entry name" value="3-DEHYDROQUINATE SYNTHASE, CHLOROPLASTIC"/>
    <property type="match status" value="1"/>
</dbReference>
<accession>A0ABV7CRQ3</accession>
<evidence type="ECO:0000256" key="7">
    <source>
        <dbReference type="ARBA" id="ARBA00017684"/>
    </source>
</evidence>
<evidence type="ECO:0000313" key="20">
    <source>
        <dbReference type="EMBL" id="MFC3038925.1"/>
    </source>
</evidence>
<keyword evidence="11 17" id="KW-0547">Nucleotide-binding</keyword>
<keyword evidence="13 17" id="KW-0520">NAD</keyword>
<evidence type="ECO:0000256" key="15">
    <source>
        <dbReference type="ARBA" id="ARBA00023239"/>
    </source>
</evidence>
<evidence type="ECO:0000256" key="5">
    <source>
        <dbReference type="ARBA" id="ARBA00005412"/>
    </source>
</evidence>
<keyword evidence="10 17" id="KW-0479">Metal-binding</keyword>
<comment type="caution">
    <text evidence="17">Lacks conserved residue(s) required for the propagation of feature annotation.</text>
</comment>
<dbReference type="GO" id="GO:0003856">
    <property type="term" value="F:3-dehydroquinate synthase activity"/>
    <property type="evidence" value="ECO:0007669"/>
    <property type="project" value="UniProtKB-EC"/>
</dbReference>
<comment type="catalytic activity">
    <reaction evidence="1 17">
        <text>7-phospho-2-dehydro-3-deoxy-D-arabino-heptonate = 3-dehydroquinate + phosphate</text>
        <dbReference type="Rhea" id="RHEA:21968"/>
        <dbReference type="ChEBI" id="CHEBI:32364"/>
        <dbReference type="ChEBI" id="CHEBI:43474"/>
        <dbReference type="ChEBI" id="CHEBI:58394"/>
        <dbReference type="EC" id="4.2.3.4"/>
    </reaction>
</comment>
<comment type="similarity">
    <text evidence="5 17">Belongs to the sugar phosphate cyclases superfamily. Dehydroquinate synthase family.</text>
</comment>
<evidence type="ECO:0000256" key="1">
    <source>
        <dbReference type="ARBA" id="ARBA00001393"/>
    </source>
</evidence>
<dbReference type="SUPFAM" id="SSF56796">
    <property type="entry name" value="Dehydroquinate synthase-like"/>
    <property type="match status" value="1"/>
</dbReference>
<dbReference type="PIRSF" id="PIRSF001455">
    <property type="entry name" value="DHQ_synth"/>
    <property type="match status" value="1"/>
</dbReference>
<evidence type="ECO:0000256" key="3">
    <source>
        <dbReference type="ARBA" id="ARBA00004496"/>
    </source>
</evidence>
<dbReference type="InterPro" id="IPR030960">
    <property type="entry name" value="DHQS/DOIS_N"/>
</dbReference>
<organism evidence="20 21">
    <name type="scientific">Virgibacillus xinjiangensis</name>
    <dbReference type="NCBI Taxonomy" id="393090"/>
    <lineage>
        <taxon>Bacteria</taxon>
        <taxon>Bacillati</taxon>
        <taxon>Bacillota</taxon>
        <taxon>Bacilli</taxon>
        <taxon>Bacillales</taxon>
        <taxon>Bacillaceae</taxon>
        <taxon>Virgibacillus</taxon>
    </lineage>
</organism>
<dbReference type="RefSeq" id="WP_390267335.1">
    <property type="nucleotide sequence ID" value="NZ_JBHRSA010000004.1"/>
</dbReference>
<feature type="binding site" evidence="17">
    <location>
        <position position="138"/>
    </location>
    <ligand>
        <name>NAD(+)</name>
        <dbReference type="ChEBI" id="CHEBI:57540"/>
    </ligand>
</feature>
<dbReference type="CDD" id="cd08195">
    <property type="entry name" value="DHQS"/>
    <property type="match status" value="1"/>
</dbReference>
<evidence type="ECO:0000256" key="17">
    <source>
        <dbReference type="HAMAP-Rule" id="MF_00110"/>
    </source>
</evidence>
<feature type="binding site" evidence="17">
    <location>
        <position position="147"/>
    </location>
    <ligand>
        <name>NAD(+)</name>
        <dbReference type="ChEBI" id="CHEBI:57540"/>
    </ligand>
</feature>
<keyword evidence="15 17" id="KW-0456">Lyase</keyword>